<dbReference type="PANTHER" id="PTHR36109">
    <property type="entry name" value="MEMBRANE PROTEIN-RELATED"/>
    <property type="match status" value="1"/>
</dbReference>
<evidence type="ECO:0000313" key="2">
    <source>
        <dbReference type="Proteomes" id="UP000197032"/>
    </source>
</evidence>
<protein>
    <recommendedName>
        <fullName evidence="3">General stress protein 17M-like domain-containing protein</fullName>
    </recommendedName>
</protein>
<reference evidence="2" key="1">
    <citation type="journal article" date="2017" name="Appl. Environ. Microbiol.">
        <title>Genomic Analysis of Calderihabitans maritimus KKC1, a Thermophilic, Hydrogenogenic, Carboxydotrophic Bacterium Isolated from Marine Sediment.</title>
        <authorList>
            <person name="Omae K."/>
            <person name="Yoneda Y."/>
            <person name="Fukuyama Y."/>
            <person name="Yoshida T."/>
            <person name="Sako Y."/>
        </authorList>
    </citation>
    <scope>NUCLEOTIDE SEQUENCE [LARGE SCALE GENOMIC DNA]</scope>
    <source>
        <strain evidence="2">KKC1</strain>
    </source>
</reference>
<gene>
    <name evidence="1" type="ORF">KKC1_21320</name>
</gene>
<evidence type="ECO:0000313" key="1">
    <source>
        <dbReference type="EMBL" id="GAW92987.1"/>
    </source>
</evidence>
<comment type="caution">
    <text evidence="1">The sequence shown here is derived from an EMBL/GenBank/DDBJ whole genome shotgun (WGS) entry which is preliminary data.</text>
</comment>
<dbReference type="Proteomes" id="UP000197032">
    <property type="component" value="Unassembled WGS sequence"/>
</dbReference>
<organism evidence="1 2">
    <name type="scientific">Calderihabitans maritimus</name>
    <dbReference type="NCBI Taxonomy" id="1246530"/>
    <lineage>
        <taxon>Bacteria</taxon>
        <taxon>Bacillati</taxon>
        <taxon>Bacillota</taxon>
        <taxon>Clostridia</taxon>
        <taxon>Neomoorellales</taxon>
        <taxon>Calderihabitantaceae</taxon>
        <taxon>Calderihabitans</taxon>
    </lineage>
</organism>
<dbReference type="AlphaFoldDB" id="A0A1Z5HUG4"/>
<name>A0A1Z5HUG4_9FIRM</name>
<dbReference type="EMBL" id="BDGJ01000111">
    <property type="protein sequence ID" value="GAW92987.1"/>
    <property type="molecule type" value="Genomic_DNA"/>
</dbReference>
<proteinExistence type="predicted"/>
<sequence length="155" mass="15832">MAKVMAVFDNVNQAQNAISFLRQAGFDREISLVTKEEHYDQGNNGEAQNPVGNGVTTGGVLGGLTGLAVGAGALVIPGLGPLIAAGPLAGLISGAATGGIAGGLIDWGIPEEEGRKYEEDVRQGKTLVSVQTTEDKVPQAVNILKDSGAAEVKKH</sequence>
<dbReference type="InterPro" id="IPR052948">
    <property type="entry name" value="Low_temp-induced_all0457"/>
</dbReference>
<dbReference type="OrthoDB" id="514402at2"/>
<dbReference type="RefSeq" id="WP_088554225.1">
    <property type="nucleotide sequence ID" value="NZ_BDGJ01000111.1"/>
</dbReference>
<accession>A0A1Z5HUG4</accession>
<keyword evidence="2" id="KW-1185">Reference proteome</keyword>
<evidence type="ECO:0008006" key="3">
    <source>
        <dbReference type="Google" id="ProtNLM"/>
    </source>
</evidence>
<dbReference type="PANTHER" id="PTHR36109:SF2">
    <property type="entry name" value="MEMBRANE PROTEIN"/>
    <property type="match status" value="1"/>
</dbReference>